<dbReference type="RefSeq" id="WP_187127661.1">
    <property type="nucleotide sequence ID" value="NZ_CABKVV010000009.1"/>
</dbReference>
<comment type="caution">
    <text evidence="4">The sequence shown here is derived from an EMBL/GenBank/DDBJ whole genome shotgun (WGS) entry which is preliminary data.</text>
</comment>
<evidence type="ECO:0000313" key="5">
    <source>
        <dbReference type="Proteomes" id="UP001524473"/>
    </source>
</evidence>
<dbReference type="PROSITE" id="PS51272">
    <property type="entry name" value="SLH"/>
    <property type="match status" value="3"/>
</dbReference>
<evidence type="ECO:0000256" key="2">
    <source>
        <dbReference type="SAM" id="SignalP"/>
    </source>
</evidence>
<dbReference type="EMBL" id="JANFZH010000013">
    <property type="protein sequence ID" value="MCQ4839676.1"/>
    <property type="molecule type" value="Genomic_DNA"/>
</dbReference>
<evidence type="ECO:0000313" key="4">
    <source>
        <dbReference type="EMBL" id="MCQ4839676.1"/>
    </source>
</evidence>
<proteinExistence type="predicted"/>
<feature type="chain" id="PRO_5045326832" evidence="2">
    <location>
        <begin position="25"/>
        <end position="506"/>
    </location>
</feature>
<keyword evidence="5" id="KW-1185">Reference proteome</keyword>
<protein>
    <submittedName>
        <fullName evidence="4">S-layer homology domain-containing protein</fullName>
    </submittedName>
</protein>
<keyword evidence="2" id="KW-0732">Signal</keyword>
<gene>
    <name evidence="4" type="ORF">NE695_07090</name>
</gene>
<feature type="signal peptide" evidence="2">
    <location>
        <begin position="1"/>
        <end position="24"/>
    </location>
</feature>
<dbReference type="Proteomes" id="UP001524473">
    <property type="component" value="Unassembled WGS sequence"/>
</dbReference>
<sequence>MKKKLFSLLLAVVMVVSAAPAALAATPFRDLEQDAWYIPAVDYVYEEGLFGGVSATEFAPNQPMTRAMFVKVLANNTANFTPYDGSTPFTDVRPGDWYCDAVNWAYQNVIVNGVSETRFDPGANVTREQMVTMLYKYAVGIGADTTIDSDRWKQYRDFSAVSGYARTPMRWALGKGIINGVTADTLKPKANALRCEVARMFQNAAFLLPPGSSTVSPESKPDPALPMVRALRLSHRQLRAWGAVETDSMSGDYQSMVVRYKLFPELDFYLPYTTLDDSSMPEAVVGTLDQVFPRIVGRSVGTAANYLGGNFSLLYHPFPDYPQEGWYEVAYRTENCRFYISMMKPDRFSASDIIEIQPLKPLTPSVPESGPARIQDYLDCLDLTLYEAMQKYGVTPDDSYYAYMGDRIAFESLPGANYTCPNLRASKYSRNYAYLDEPLSGVTAAAELLIPELVGTPYGDYDASLTDYSGIFHFERDGYTYFVKFSRNPEELIPADAEVSVFQNRS</sequence>
<dbReference type="GeneID" id="90531145"/>
<keyword evidence="1" id="KW-0677">Repeat</keyword>
<feature type="domain" description="SLH" evidence="3">
    <location>
        <begin position="85"/>
        <end position="148"/>
    </location>
</feature>
<name>A0ABT1RYB6_9FIRM</name>
<dbReference type="Pfam" id="PF00395">
    <property type="entry name" value="SLH"/>
    <property type="match status" value="3"/>
</dbReference>
<reference evidence="4 5" key="1">
    <citation type="submission" date="2022-06" db="EMBL/GenBank/DDBJ databases">
        <title>Isolation of gut microbiota from human fecal samples.</title>
        <authorList>
            <person name="Pamer E.G."/>
            <person name="Barat B."/>
            <person name="Waligurski E."/>
            <person name="Medina S."/>
            <person name="Paddock L."/>
            <person name="Mostad J."/>
        </authorList>
    </citation>
    <scope>NUCLEOTIDE SEQUENCE [LARGE SCALE GENOMIC DNA]</scope>
    <source>
        <strain evidence="4 5">DFI.9.73</strain>
    </source>
</reference>
<dbReference type="InterPro" id="IPR001119">
    <property type="entry name" value="SLH_dom"/>
</dbReference>
<organism evidence="4 5">
    <name type="scientific">Neglectibacter timonensis</name>
    <dbReference type="NCBI Taxonomy" id="1776382"/>
    <lineage>
        <taxon>Bacteria</taxon>
        <taxon>Bacillati</taxon>
        <taxon>Bacillota</taxon>
        <taxon>Clostridia</taxon>
        <taxon>Eubacteriales</taxon>
        <taxon>Oscillospiraceae</taxon>
        <taxon>Neglectibacter</taxon>
    </lineage>
</organism>
<feature type="domain" description="SLH" evidence="3">
    <location>
        <begin position="24"/>
        <end position="84"/>
    </location>
</feature>
<evidence type="ECO:0000256" key="1">
    <source>
        <dbReference type="ARBA" id="ARBA00022737"/>
    </source>
</evidence>
<accession>A0ABT1RYB6</accession>
<evidence type="ECO:0000259" key="3">
    <source>
        <dbReference type="PROSITE" id="PS51272"/>
    </source>
</evidence>
<feature type="domain" description="SLH" evidence="3">
    <location>
        <begin position="152"/>
        <end position="215"/>
    </location>
</feature>